<feature type="domain" description="DUF4440" evidence="2">
    <location>
        <begin position="32"/>
        <end position="131"/>
    </location>
</feature>
<accession>A0ABV4HYF8</accession>
<dbReference type="Proteomes" id="UP001566331">
    <property type="component" value="Unassembled WGS sequence"/>
</dbReference>
<sequence>MLVAGPLFAQNPPEPATVTELSDSALPPDLDRVLRDYERAWRAGDAKAIASLFTEDGVLLQNYRPPVRGRPAIQAVYEGQRGSPLRLRALAYAGGDTVGYIVGGYRYGDAPHDIGKFTVTLQRAPGKPWLISSDMDSMNAPPKPRPAQDTPAPTKPPPASH</sequence>
<keyword evidence="4" id="KW-1185">Reference proteome</keyword>
<comment type="caution">
    <text evidence="3">The sequence shown here is derived from an EMBL/GenBank/DDBJ whole genome shotgun (WGS) entry which is preliminary data.</text>
</comment>
<dbReference type="Pfam" id="PF14534">
    <property type="entry name" value="DUF4440"/>
    <property type="match status" value="1"/>
</dbReference>
<dbReference type="EMBL" id="JBFWIC010000053">
    <property type="protein sequence ID" value="MEZ0476826.1"/>
    <property type="molecule type" value="Genomic_DNA"/>
</dbReference>
<dbReference type="SUPFAM" id="SSF54427">
    <property type="entry name" value="NTF2-like"/>
    <property type="match status" value="1"/>
</dbReference>
<reference evidence="3 4" key="1">
    <citation type="submission" date="2024-07" db="EMBL/GenBank/DDBJ databases">
        <title>Luteimonas salilacus sp. nov., isolated from the shore soil of Salt Lake in Tibet of China.</title>
        <authorList>
            <person name="Zhang X."/>
            <person name="Li A."/>
        </authorList>
    </citation>
    <scope>NUCLEOTIDE SEQUENCE [LARGE SCALE GENOMIC DNA]</scope>
    <source>
        <strain evidence="3 4">B3-2-R+30</strain>
    </source>
</reference>
<proteinExistence type="predicted"/>
<dbReference type="InterPro" id="IPR027843">
    <property type="entry name" value="DUF4440"/>
</dbReference>
<evidence type="ECO:0000259" key="2">
    <source>
        <dbReference type="Pfam" id="PF14534"/>
    </source>
</evidence>
<protein>
    <submittedName>
        <fullName evidence="3">DUF4440 domain-containing protein</fullName>
    </submittedName>
</protein>
<name>A0ABV4HYF8_9GAMM</name>
<feature type="region of interest" description="Disordered" evidence="1">
    <location>
        <begin position="128"/>
        <end position="161"/>
    </location>
</feature>
<dbReference type="InterPro" id="IPR032710">
    <property type="entry name" value="NTF2-like_dom_sf"/>
</dbReference>
<gene>
    <name evidence="3" type="ORF">AB6713_19800</name>
</gene>
<evidence type="ECO:0000313" key="4">
    <source>
        <dbReference type="Proteomes" id="UP001566331"/>
    </source>
</evidence>
<dbReference type="Gene3D" id="3.10.450.50">
    <property type="match status" value="1"/>
</dbReference>
<organism evidence="3 4">
    <name type="scientific">Luteimonas salinilitoris</name>
    <dbReference type="NCBI Taxonomy" id="3237697"/>
    <lineage>
        <taxon>Bacteria</taxon>
        <taxon>Pseudomonadati</taxon>
        <taxon>Pseudomonadota</taxon>
        <taxon>Gammaproteobacteria</taxon>
        <taxon>Lysobacterales</taxon>
        <taxon>Lysobacteraceae</taxon>
        <taxon>Luteimonas</taxon>
    </lineage>
</organism>
<evidence type="ECO:0000256" key="1">
    <source>
        <dbReference type="SAM" id="MobiDB-lite"/>
    </source>
</evidence>
<evidence type="ECO:0000313" key="3">
    <source>
        <dbReference type="EMBL" id="MEZ0476826.1"/>
    </source>
</evidence>